<organism evidence="7 8">
    <name type="scientific">Piscinibacter aquaticus</name>
    <dbReference type="NCBI Taxonomy" id="392597"/>
    <lineage>
        <taxon>Bacteria</taxon>
        <taxon>Pseudomonadati</taxon>
        <taxon>Pseudomonadota</taxon>
        <taxon>Betaproteobacteria</taxon>
        <taxon>Burkholderiales</taxon>
        <taxon>Sphaerotilaceae</taxon>
        <taxon>Piscinibacter</taxon>
    </lineage>
</organism>
<proteinExistence type="predicted"/>
<evidence type="ECO:0000313" key="7">
    <source>
        <dbReference type="EMBL" id="TXC67346.1"/>
    </source>
</evidence>
<feature type="signal peptide" evidence="5">
    <location>
        <begin position="1"/>
        <end position="22"/>
    </location>
</feature>
<dbReference type="GO" id="GO:0046872">
    <property type="term" value="F:metal ion binding"/>
    <property type="evidence" value="ECO:0007669"/>
    <property type="project" value="UniProtKB-KW"/>
</dbReference>
<dbReference type="SUPFAM" id="SSF46626">
    <property type="entry name" value="Cytochrome c"/>
    <property type="match status" value="1"/>
</dbReference>
<gene>
    <name evidence="7" type="ORF">FSC37_21545</name>
</gene>
<dbReference type="GO" id="GO:0009055">
    <property type="term" value="F:electron transfer activity"/>
    <property type="evidence" value="ECO:0007669"/>
    <property type="project" value="InterPro"/>
</dbReference>
<dbReference type="GO" id="GO:0020037">
    <property type="term" value="F:heme binding"/>
    <property type="evidence" value="ECO:0007669"/>
    <property type="project" value="InterPro"/>
</dbReference>
<dbReference type="AlphaFoldDB" id="A0A5C6U632"/>
<evidence type="ECO:0000256" key="5">
    <source>
        <dbReference type="SAM" id="SignalP"/>
    </source>
</evidence>
<protein>
    <submittedName>
        <fullName evidence="7">C-type cytochrome</fullName>
    </submittedName>
</protein>
<keyword evidence="5" id="KW-0732">Signal</keyword>
<feature type="domain" description="Cytochrome c" evidence="6">
    <location>
        <begin position="42"/>
        <end position="149"/>
    </location>
</feature>
<accession>A0A5C6U632</accession>
<dbReference type="Gene3D" id="1.10.760.10">
    <property type="entry name" value="Cytochrome c-like domain"/>
    <property type="match status" value="1"/>
</dbReference>
<dbReference type="InterPro" id="IPR009056">
    <property type="entry name" value="Cyt_c-like_dom"/>
</dbReference>
<evidence type="ECO:0000256" key="4">
    <source>
        <dbReference type="PROSITE-ProRule" id="PRU00433"/>
    </source>
</evidence>
<dbReference type="EMBL" id="VOPW01000001">
    <property type="protein sequence ID" value="TXC67346.1"/>
    <property type="molecule type" value="Genomic_DNA"/>
</dbReference>
<keyword evidence="1 4" id="KW-0349">Heme</keyword>
<dbReference type="Pfam" id="PF13442">
    <property type="entry name" value="Cytochrome_CBB3"/>
    <property type="match status" value="1"/>
</dbReference>
<keyword evidence="2 4" id="KW-0479">Metal-binding</keyword>
<dbReference type="PROSITE" id="PS51007">
    <property type="entry name" value="CYTC"/>
    <property type="match status" value="1"/>
</dbReference>
<evidence type="ECO:0000259" key="6">
    <source>
        <dbReference type="PROSITE" id="PS51007"/>
    </source>
</evidence>
<dbReference type="PROSITE" id="PS51257">
    <property type="entry name" value="PROKAR_LIPOPROTEIN"/>
    <property type="match status" value="1"/>
</dbReference>
<keyword evidence="8" id="KW-1185">Reference proteome</keyword>
<evidence type="ECO:0000256" key="3">
    <source>
        <dbReference type="ARBA" id="ARBA00023004"/>
    </source>
</evidence>
<evidence type="ECO:0000313" key="8">
    <source>
        <dbReference type="Proteomes" id="UP000321832"/>
    </source>
</evidence>
<evidence type="ECO:0000256" key="2">
    <source>
        <dbReference type="ARBA" id="ARBA00022723"/>
    </source>
</evidence>
<name>A0A5C6U632_9BURK</name>
<evidence type="ECO:0000256" key="1">
    <source>
        <dbReference type="ARBA" id="ARBA00022617"/>
    </source>
</evidence>
<feature type="chain" id="PRO_5022700086" evidence="5">
    <location>
        <begin position="23"/>
        <end position="160"/>
    </location>
</feature>
<comment type="caution">
    <text evidence="7">The sequence shown here is derived from an EMBL/GenBank/DDBJ whole genome shotgun (WGS) entry which is preliminary data.</text>
</comment>
<dbReference type="Proteomes" id="UP000321832">
    <property type="component" value="Unassembled WGS sequence"/>
</dbReference>
<sequence>MALRFRPLLLLTTAAAISAGCAVEVQNRQPAQEIAQAAKPPGSVYTGWRVFQDRCAGCHGAAGTGSDKAPDLLPRVQTMGARSFVSRVLYRYDWGLPAAQAAGESAAREALVDEILQRRQGTLQMPAWQGEPRVQAHIADLYAWLSARAQGTQPPGRPVP</sequence>
<reference evidence="7 8" key="1">
    <citation type="submission" date="2019-08" db="EMBL/GenBank/DDBJ databases">
        <authorList>
            <person name="Khan S.A."/>
            <person name="Jeon C.O."/>
            <person name="Jeong S.E."/>
        </authorList>
    </citation>
    <scope>NUCLEOTIDE SEQUENCE [LARGE SCALE GENOMIC DNA]</scope>
    <source>
        <strain evidence="8">IMCC1728</strain>
    </source>
</reference>
<keyword evidence="3 4" id="KW-0408">Iron</keyword>
<dbReference type="InterPro" id="IPR036909">
    <property type="entry name" value="Cyt_c-like_dom_sf"/>
</dbReference>